<evidence type="ECO:0000256" key="3">
    <source>
        <dbReference type="ARBA" id="ARBA00022741"/>
    </source>
</evidence>
<keyword evidence="1" id="KW-0963">Cytoplasm</keyword>
<evidence type="ECO:0000256" key="1">
    <source>
        <dbReference type="ARBA" id="ARBA00022490"/>
    </source>
</evidence>
<keyword evidence="3 7" id="KW-0547">Nucleotide-binding</keyword>
<keyword evidence="2 7" id="KW-0436">Ligase</keyword>
<feature type="domain" description="Glutamyl/glutaminyl-tRNA synthetase class Ib catalytic" evidence="9">
    <location>
        <begin position="98"/>
        <end position="399"/>
    </location>
</feature>
<evidence type="ECO:0000256" key="6">
    <source>
        <dbReference type="ARBA" id="ARBA00023146"/>
    </source>
</evidence>
<dbReference type="InterPro" id="IPR011035">
    <property type="entry name" value="Ribosomal_bL25/Gln-tRNA_synth"/>
</dbReference>
<feature type="compositionally biased region" description="Low complexity" evidence="8">
    <location>
        <begin position="63"/>
        <end position="80"/>
    </location>
</feature>
<evidence type="ECO:0000256" key="7">
    <source>
        <dbReference type="RuleBase" id="RU363037"/>
    </source>
</evidence>
<dbReference type="InterPro" id="IPR049437">
    <property type="entry name" value="tRNA-synt_1c_C2"/>
</dbReference>
<evidence type="ECO:0000259" key="10">
    <source>
        <dbReference type="Pfam" id="PF03950"/>
    </source>
</evidence>
<protein>
    <submittedName>
        <fullName evidence="12">Glutamate--tRNA ligase</fullName>
    </submittedName>
</protein>
<reference evidence="12" key="1">
    <citation type="submission" date="2023-03" db="EMBL/GenBank/DDBJ databases">
        <authorList>
            <person name="Steffen K."/>
            <person name="Cardenas P."/>
        </authorList>
    </citation>
    <scope>NUCLEOTIDE SEQUENCE</scope>
</reference>
<evidence type="ECO:0000256" key="8">
    <source>
        <dbReference type="SAM" id="MobiDB-lite"/>
    </source>
</evidence>
<dbReference type="InterPro" id="IPR000924">
    <property type="entry name" value="Glu/Gln-tRNA-synth"/>
</dbReference>
<dbReference type="EMBL" id="CASHTH010002369">
    <property type="protein sequence ID" value="CAI8028896.1"/>
    <property type="molecule type" value="Genomic_DNA"/>
</dbReference>
<dbReference type="GO" id="GO:0006418">
    <property type="term" value="P:tRNA aminoacylation for protein translation"/>
    <property type="evidence" value="ECO:0007669"/>
    <property type="project" value="InterPro"/>
</dbReference>
<dbReference type="PANTHER" id="PTHR43097">
    <property type="entry name" value="GLUTAMINE-TRNA LIGASE"/>
    <property type="match status" value="1"/>
</dbReference>
<proteinExistence type="inferred from homology"/>
<evidence type="ECO:0000256" key="2">
    <source>
        <dbReference type="ARBA" id="ARBA00022598"/>
    </source>
</evidence>
<name>A0AA35SHV3_GEOBA</name>
<dbReference type="InterPro" id="IPR020056">
    <property type="entry name" value="Rbsml_bL25/Gln-tRNA_synth_N"/>
</dbReference>
<dbReference type="GO" id="GO:0043604">
    <property type="term" value="P:amide biosynthetic process"/>
    <property type="evidence" value="ECO:0007669"/>
    <property type="project" value="TreeGrafter"/>
</dbReference>
<dbReference type="PROSITE" id="PS00178">
    <property type="entry name" value="AA_TRNA_LIGASE_I"/>
    <property type="match status" value="1"/>
</dbReference>
<dbReference type="GO" id="GO:0004812">
    <property type="term" value="F:aminoacyl-tRNA ligase activity"/>
    <property type="evidence" value="ECO:0007669"/>
    <property type="project" value="UniProtKB-KW"/>
</dbReference>
<accession>A0AA35SHV3</accession>
<dbReference type="Gene3D" id="2.40.240.10">
    <property type="entry name" value="Ribosomal Protein L25, Chain P"/>
    <property type="match status" value="1"/>
</dbReference>
<dbReference type="SUPFAM" id="SSF50715">
    <property type="entry name" value="Ribosomal protein L25-like"/>
    <property type="match status" value="1"/>
</dbReference>
<keyword evidence="13" id="KW-1185">Reference proteome</keyword>
<dbReference type="Pfam" id="PF00749">
    <property type="entry name" value="tRNA-synt_1c"/>
    <property type="match status" value="1"/>
</dbReference>
<organism evidence="12 13">
    <name type="scientific">Geodia barretti</name>
    <name type="common">Barrett's horny sponge</name>
    <dbReference type="NCBI Taxonomy" id="519541"/>
    <lineage>
        <taxon>Eukaryota</taxon>
        <taxon>Metazoa</taxon>
        <taxon>Porifera</taxon>
        <taxon>Demospongiae</taxon>
        <taxon>Heteroscleromorpha</taxon>
        <taxon>Tetractinellida</taxon>
        <taxon>Astrophorina</taxon>
        <taxon>Geodiidae</taxon>
        <taxon>Geodia</taxon>
    </lineage>
</organism>
<dbReference type="AlphaFoldDB" id="A0AA35SHV3"/>
<dbReference type="Pfam" id="PF20974">
    <property type="entry name" value="tRNA-synt_1c_C2"/>
    <property type="match status" value="1"/>
</dbReference>
<evidence type="ECO:0000313" key="13">
    <source>
        <dbReference type="Proteomes" id="UP001174909"/>
    </source>
</evidence>
<dbReference type="InterPro" id="IPR014729">
    <property type="entry name" value="Rossmann-like_a/b/a_fold"/>
</dbReference>
<keyword evidence="6 7" id="KW-0030">Aminoacyl-tRNA synthetase</keyword>
<comment type="caution">
    <text evidence="12">The sequence shown here is derived from an EMBL/GenBank/DDBJ whole genome shotgun (WGS) entry which is preliminary data.</text>
</comment>
<comment type="similarity">
    <text evidence="7">Belongs to the class-I aminoacyl-tRNA synthetase family.</text>
</comment>
<dbReference type="PANTHER" id="PTHR43097:SF5">
    <property type="entry name" value="GLUTAMATE--TRNA LIGASE"/>
    <property type="match status" value="1"/>
</dbReference>
<keyword evidence="5 7" id="KW-0648">Protein biosynthesis</keyword>
<evidence type="ECO:0000313" key="12">
    <source>
        <dbReference type="EMBL" id="CAI8028896.1"/>
    </source>
</evidence>
<evidence type="ECO:0000259" key="9">
    <source>
        <dbReference type="Pfam" id="PF00749"/>
    </source>
</evidence>
<evidence type="ECO:0000256" key="5">
    <source>
        <dbReference type="ARBA" id="ARBA00022917"/>
    </source>
</evidence>
<evidence type="ECO:0000256" key="4">
    <source>
        <dbReference type="ARBA" id="ARBA00022840"/>
    </source>
</evidence>
<dbReference type="InterPro" id="IPR020058">
    <property type="entry name" value="Glu/Gln-tRNA-synth_Ib_cat-dom"/>
</dbReference>
<dbReference type="GO" id="GO:0005829">
    <property type="term" value="C:cytosol"/>
    <property type="evidence" value="ECO:0007669"/>
    <property type="project" value="TreeGrafter"/>
</dbReference>
<dbReference type="InterPro" id="IPR050132">
    <property type="entry name" value="Gln/Glu-tRNA_Ligase"/>
</dbReference>
<dbReference type="InterPro" id="IPR020059">
    <property type="entry name" value="Glu/Gln-tRNA-synth_Ib_codon-bd"/>
</dbReference>
<dbReference type="PRINTS" id="PR00987">
    <property type="entry name" value="TRNASYNTHGLU"/>
</dbReference>
<dbReference type="InterPro" id="IPR001412">
    <property type="entry name" value="aa-tRNA-synth_I_CS"/>
</dbReference>
<evidence type="ECO:0000259" key="11">
    <source>
        <dbReference type="Pfam" id="PF20974"/>
    </source>
</evidence>
<dbReference type="Gene3D" id="3.40.50.620">
    <property type="entry name" value="HUPs"/>
    <property type="match status" value="1"/>
</dbReference>
<feature type="region of interest" description="Disordered" evidence="8">
    <location>
        <begin position="63"/>
        <end position="105"/>
    </location>
</feature>
<dbReference type="Proteomes" id="UP001174909">
    <property type="component" value="Unassembled WGS sequence"/>
</dbReference>
<feature type="domain" description="tRNA synthetases class I (E and Q) anti-codon binding" evidence="11">
    <location>
        <begin position="492"/>
        <end position="552"/>
    </location>
</feature>
<dbReference type="GO" id="GO:0005524">
    <property type="term" value="F:ATP binding"/>
    <property type="evidence" value="ECO:0007669"/>
    <property type="project" value="UniProtKB-KW"/>
</dbReference>
<dbReference type="Pfam" id="PF03950">
    <property type="entry name" value="tRNA-synt_1c_C"/>
    <property type="match status" value="1"/>
</dbReference>
<dbReference type="GO" id="GO:0017101">
    <property type="term" value="C:aminoacyl-tRNA synthetase multienzyme complex"/>
    <property type="evidence" value="ECO:0007669"/>
    <property type="project" value="UniProtKB-ARBA"/>
</dbReference>
<sequence length="564" mass="63087">MQNAAAHGGRTRDGIVLAKLLGARPEYRGQAKEIMGEIADMVAEINGMSAEQQGAALAEYQDAAKPGPGDAAGDAPTDAGYSTGQALPPLEGAQDGGVVTRFPPEPSGYPHIGHAKAAIINEWYVDRYGGKKILRMDDTNPEGERLEYYAAIKVGLEWLGIRYDVIKNTSDDMGLLYAKGAEMIRTNHAYVCTCKRDEISRNRQRKAPCRCSRAEPGKNHDMWERMFEKYKPGEAVARYRGDMGSENTVMRDPIIFRIIDARHPLTLDRYRVWPGYDFAVAIEDSSDGVTHAFRTKEYELRDQLYCSILDDLGMRKPVLLEFARLEFEGMPVSKRILRPLIEEQKVAWYDDPRLPTLEAMRRRGIRPEAIRRFILSLGFTKSNTLAPFGALEAFNRKAVDATSIRLHMARRPTELAVGGMPASPVRLANHPSADLGSRMLATDDTVLISGDDAESLAPGDCIRLMGLGNVRITSEGRLTGEYSGDEMKGYPIVQWVPRRVAHKINLIITNRLFVDGKFNEDSLVVEEVAVEPHYLELADDTEIQFVRFGYCRKESGYRAIMTHR</sequence>
<gene>
    <name evidence="12" type="ORF">GBAR_LOCUS16427</name>
</gene>
<keyword evidence="4 7" id="KW-0067">ATP-binding</keyword>
<dbReference type="SUPFAM" id="SSF52374">
    <property type="entry name" value="Nucleotidylyl transferase"/>
    <property type="match status" value="1"/>
</dbReference>
<feature type="domain" description="Glutamyl/glutaminyl-tRNA synthetase class Ib anti-codon binding" evidence="10">
    <location>
        <begin position="408"/>
        <end position="474"/>
    </location>
</feature>